<feature type="compositionally biased region" description="Polar residues" evidence="1">
    <location>
        <begin position="1"/>
        <end position="12"/>
    </location>
</feature>
<sequence>MRSPSRSLTVSSPRKRGSAAEPDGADRAGQVLPARAGVSR</sequence>
<proteinExistence type="predicted"/>
<evidence type="ECO:0000313" key="2">
    <source>
        <dbReference type="EMBL" id="KDN80559.1"/>
    </source>
</evidence>
<reference evidence="2 3" key="1">
    <citation type="submission" date="2014-05" db="EMBL/GenBank/DDBJ databases">
        <title>Draft Genome Sequence of Kitasatospora cheerisanensis KCTC 2395.</title>
        <authorList>
            <person name="Nam D.H."/>
        </authorList>
    </citation>
    <scope>NUCLEOTIDE SEQUENCE [LARGE SCALE GENOMIC DNA]</scope>
    <source>
        <strain evidence="2 3">KCTC 2395</strain>
    </source>
</reference>
<gene>
    <name evidence="2" type="ORF">KCH_77060</name>
</gene>
<dbReference type="Proteomes" id="UP000027178">
    <property type="component" value="Unassembled WGS sequence"/>
</dbReference>
<keyword evidence="3" id="KW-1185">Reference proteome</keyword>
<protein>
    <submittedName>
        <fullName evidence="2">Uncharacterized protein</fullName>
    </submittedName>
</protein>
<dbReference type="HOGENOM" id="CLU_3291057_0_0_11"/>
<organism evidence="2 3">
    <name type="scientific">Kitasatospora cheerisanensis KCTC 2395</name>
    <dbReference type="NCBI Taxonomy" id="1348663"/>
    <lineage>
        <taxon>Bacteria</taxon>
        <taxon>Bacillati</taxon>
        <taxon>Actinomycetota</taxon>
        <taxon>Actinomycetes</taxon>
        <taxon>Kitasatosporales</taxon>
        <taxon>Streptomycetaceae</taxon>
        <taxon>Kitasatospora</taxon>
    </lineage>
</organism>
<evidence type="ECO:0000256" key="1">
    <source>
        <dbReference type="SAM" id="MobiDB-lite"/>
    </source>
</evidence>
<dbReference type="AlphaFoldDB" id="A0A066YKV2"/>
<accession>A0A066YKV2</accession>
<evidence type="ECO:0000313" key="3">
    <source>
        <dbReference type="Proteomes" id="UP000027178"/>
    </source>
</evidence>
<comment type="caution">
    <text evidence="2">The sequence shown here is derived from an EMBL/GenBank/DDBJ whole genome shotgun (WGS) entry which is preliminary data.</text>
</comment>
<name>A0A066YKV2_9ACTN</name>
<feature type="region of interest" description="Disordered" evidence="1">
    <location>
        <begin position="1"/>
        <end position="40"/>
    </location>
</feature>
<dbReference type="EMBL" id="JNBY01000172">
    <property type="protein sequence ID" value="KDN80559.1"/>
    <property type="molecule type" value="Genomic_DNA"/>
</dbReference>